<evidence type="ECO:0000256" key="6">
    <source>
        <dbReference type="NCBIfam" id="TIGR01048"/>
    </source>
</evidence>
<keyword evidence="3 5" id="KW-0663">Pyridoxal phosphate</keyword>
<feature type="binding site" evidence="5">
    <location>
        <position position="375"/>
    </location>
    <ligand>
        <name>substrate</name>
    </ligand>
</feature>
<dbReference type="HAMAP" id="MF_02120">
    <property type="entry name" value="LysA"/>
    <property type="match status" value="1"/>
</dbReference>
<dbReference type="EC" id="4.1.1.20" evidence="5 6"/>
<organism evidence="11 12">
    <name type="scientific">Puniceibacterium antarcticum</name>
    <dbReference type="NCBI Taxonomy" id="1206336"/>
    <lineage>
        <taxon>Bacteria</taxon>
        <taxon>Pseudomonadati</taxon>
        <taxon>Pseudomonadota</taxon>
        <taxon>Alphaproteobacteria</taxon>
        <taxon>Rhodobacterales</taxon>
        <taxon>Paracoccaceae</taxon>
        <taxon>Puniceibacterium</taxon>
    </lineage>
</organism>
<evidence type="ECO:0000259" key="9">
    <source>
        <dbReference type="Pfam" id="PF00278"/>
    </source>
</evidence>
<evidence type="ECO:0000259" key="10">
    <source>
        <dbReference type="Pfam" id="PF02784"/>
    </source>
</evidence>
<dbReference type="Pfam" id="PF00278">
    <property type="entry name" value="Orn_DAP_Arg_deC"/>
    <property type="match status" value="1"/>
</dbReference>
<gene>
    <name evidence="5" type="primary">lysA</name>
    <name evidence="11" type="ORF">P775_20270</name>
</gene>
<evidence type="ECO:0000256" key="1">
    <source>
        <dbReference type="ARBA" id="ARBA00001933"/>
    </source>
</evidence>
<comment type="cofactor">
    <cofactor evidence="1 5 7 8">
        <name>pyridoxal 5'-phosphate</name>
        <dbReference type="ChEBI" id="CHEBI:597326"/>
    </cofactor>
</comment>
<sequence length="421" mass="45195">MDHFLYRDGVLFAEDVAMSEIAAAVGTPFYVYSTATLERHFRLFDEALAGMDHLVCYAMKAASNQAILKTLAALGAGMDVVSGGEYARAKAAGVPGERIVFSGVGKTRAEIAMALEGGIRQFNVESEPEMVVLSQVAVEMGKVAPITIRVNPDVDAKTHAKIATGKSENKFGIPIAKARAVYAEAAALPGIEVIGIDVHIGSQLTDLAPFEAAYLKVAELTEQLRADGHTIRRLDLGGGLGIPYVRSNEAPPVPNDYGALIRRTVGHLGCEIEIEPGRLIAGNAGLLVSEVIYVKQGEGREFLILDGAMNDLIRPAMYDAWHDIVPVVEPEAGCEQVPYDIVGPVCESGDTFAKGRMMPKLQAGELVAFRSAGAYGAVMASEYNTRPLVPEVLVKGDHFAVIRARPSFDEMISRDTIPEWL</sequence>
<dbReference type="InterPro" id="IPR002986">
    <property type="entry name" value="DAP_deCOOHase_LysA"/>
</dbReference>
<dbReference type="EMBL" id="AWWI01000126">
    <property type="protein sequence ID" value="PIL18290.1"/>
    <property type="molecule type" value="Genomic_DNA"/>
</dbReference>
<keyword evidence="12" id="KW-1185">Reference proteome</keyword>
<dbReference type="Gene3D" id="2.40.37.10">
    <property type="entry name" value="Lyase, Ornithine Decarboxylase, Chain A, domain 1"/>
    <property type="match status" value="1"/>
</dbReference>
<dbReference type="InterPro" id="IPR022643">
    <property type="entry name" value="De-COase2_C"/>
</dbReference>
<dbReference type="PRINTS" id="PR01179">
    <property type="entry name" value="ODADCRBXLASE"/>
</dbReference>
<evidence type="ECO:0000256" key="4">
    <source>
        <dbReference type="ARBA" id="ARBA00023239"/>
    </source>
</evidence>
<dbReference type="Pfam" id="PF02784">
    <property type="entry name" value="Orn_Arg_deC_N"/>
    <property type="match status" value="1"/>
</dbReference>
<comment type="function">
    <text evidence="5">Specifically catalyzes the decarboxylation of meso-diaminopimelate (meso-DAP) to L-lysine.</text>
</comment>
<keyword evidence="5" id="KW-0028">Amino-acid biosynthesis</keyword>
<keyword evidence="2 5" id="KW-0210">Decarboxylase</keyword>
<dbReference type="PANTHER" id="PTHR43727:SF2">
    <property type="entry name" value="GROUP IV DECARBOXYLASE"/>
    <property type="match status" value="1"/>
</dbReference>
<evidence type="ECO:0000313" key="11">
    <source>
        <dbReference type="EMBL" id="PIL18290.1"/>
    </source>
</evidence>
<evidence type="ECO:0000256" key="7">
    <source>
        <dbReference type="PIRSR" id="PIRSR600183-50"/>
    </source>
</evidence>
<evidence type="ECO:0000256" key="2">
    <source>
        <dbReference type="ARBA" id="ARBA00022793"/>
    </source>
</evidence>
<dbReference type="SUPFAM" id="SSF50621">
    <property type="entry name" value="Alanine racemase C-terminal domain-like"/>
    <property type="match status" value="1"/>
</dbReference>
<evidence type="ECO:0000256" key="3">
    <source>
        <dbReference type="ARBA" id="ARBA00022898"/>
    </source>
</evidence>
<dbReference type="GO" id="GO:0009089">
    <property type="term" value="P:lysine biosynthetic process via diaminopimelate"/>
    <property type="evidence" value="ECO:0007669"/>
    <property type="project" value="UniProtKB-UniRule"/>
</dbReference>
<dbReference type="CDD" id="cd06828">
    <property type="entry name" value="PLPDE_III_DapDC"/>
    <property type="match status" value="1"/>
</dbReference>
<accession>A0A2G8R9Q6</accession>
<dbReference type="InterPro" id="IPR029066">
    <property type="entry name" value="PLP-binding_barrel"/>
</dbReference>
<dbReference type="FunFam" id="3.20.20.10:FF:000003">
    <property type="entry name" value="Diaminopimelate decarboxylase"/>
    <property type="match status" value="1"/>
</dbReference>
<dbReference type="PROSITE" id="PS00879">
    <property type="entry name" value="ODR_DC_2_2"/>
    <property type="match status" value="1"/>
</dbReference>
<dbReference type="GO" id="GO:0030170">
    <property type="term" value="F:pyridoxal phosphate binding"/>
    <property type="evidence" value="ECO:0007669"/>
    <property type="project" value="UniProtKB-UniRule"/>
</dbReference>
<dbReference type="GO" id="GO:0008836">
    <property type="term" value="F:diaminopimelate decarboxylase activity"/>
    <property type="evidence" value="ECO:0007669"/>
    <property type="project" value="UniProtKB-UniRule"/>
</dbReference>
<protein>
    <recommendedName>
        <fullName evidence="5 6">Diaminopimelate decarboxylase</fullName>
        <shortName evidence="5">DAP decarboxylase</shortName>
        <shortName evidence="5">DAPDC</shortName>
        <ecNumber evidence="5 6">4.1.1.20</ecNumber>
    </recommendedName>
</protein>
<dbReference type="PRINTS" id="PR01181">
    <property type="entry name" value="DAPDCRBXLASE"/>
</dbReference>
<dbReference type="InterPro" id="IPR009006">
    <property type="entry name" value="Ala_racemase/Decarboxylase_C"/>
</dbReference>
<evidence type="ECO:0000313" key="12">
    <source>
        <dbReference type="Proteomes" id="UP000231259"/>
    </source>
</evidence>
<keyword evidence="4 5" id="KW-0456">Lyase</keyword>
<reference evidence="11 12" key="1">
    <citation type="submission" date="2013-09" db="EMBL/GenBank/DDBJ databases">
        <title>Genome sequencing of Phaeobacter antarcticus sp. nov. SM1211.</title>
        <authorList>
            <person name="Zhang X.-Y."/>
            <person name="Liu C."/>
            <person name="Chen X.-L."/>
            <person name="Xie B.-B."/>
            <person name="Qin Q.-L."/>
            <person name="Rong J.-C."/>
            <person name="Zhang Y.-Z."/>
        </authorList>
    </citation>
    <scope>NUCLEOTIDE SEQUENCE [LARGE SCALE GENOMIC DNA]</scope>
    <source>
        <strain evidence="11 12">SM1211</strain>
    </source>
</reference>
<feature type="binding site" evidence="5">
    <location>
        <position position="375"/>
    </location>
    <ligand>
        <name>pyridoxal 5'-phosphate</name>
        <dbReference type="ChEBI" id="CHEBI:597326"/>
    </ligand>
</feature>
<feature type="domain" description="Orn/DAP/Arg decarboxylase 2 C-terminal" evidence="9">
    <location>
        <begin position="29"/>
        <end position="373"/>
    </location>
</feature>
<name>A0A2G8R9Q6_9RHOB</name>
<keyword evidence="5 8" id="KW-0457">Lysine biosynthesis</keyword>
<dbReference type="InterPro" id="IPR022657">
    <property type="entry name" value="De-COase2_CS"/>
</dbReference>
<dbReference type="SUPFAM" id="SSF51419">
    <property type="entry name" value="PLP-binding barrel"/>
    <property type="match status" value="1"/>
</dbReference>
<dbReference type="UniPathway" id="UPA00034">
    <property type="reaction ID" value="UER00027"/>
</dbReference>
<comment type="similarity">
    <text evidence="5">Belongs to the Orn/Lys/Arg decarboxylase class-II family. LysA subfamily.</text>
</comment>
<dbReference type="RefSeq" id="WP_099912534.1">
    <property type="nucleotide sequence ID" value="NZ_AWWI01000126.1"/>
</dbReference>
<dbReference type="NCBIfam" id="TIGR01048">
    <property type="entry name" value="lysA"/>
    <property type="match status" value="1"/>
</dbReference>
<dbReference type="OrthoDB" id="9802241at2"/>
<feature type="active site" description="Proton donor" evidence="7">
    <location>
        <position position="346"/>
    </location>
</feature>
<feature type="modified residue" description="N6-(pyridoxal phosphate)lysine" evidence="5 7">
    <location>
        <position position="60"/>
    </location>
</feature>
<feature type="binding site" evidence="5">
    <location>
        <position position="347"/>
    </location>
    <ligand>
        <name>substrate</name>
    </ligand>
</feature>
<feature type="domain" description="Orn/DAP/Arg decarboxylase 2 N-terminal" evidence="10">
    <location>
        <begin position="35"/>
        <end position="281"/>
    </location>
</feature>
<dbReference type="InterPro" id="IPR000183">
    <property type="entry name" value="Orn/DAP/Arg_de-COase"/>
</dbReference>
<feature type="binding site" evidence="5">
    <location>
        <position position="278"/>
    </location>
    <ligand>
        <name>substrate</name>
    </ligand>
</feature>
<comment type="subunit">
    <text evidence="5">Homodimer.</text>
</comment>
<comment type="caution">
    <text evidence="11">The sequence shown here is derived from an EMBL/GenBank/DDBJ whole genome shotgun (WGS) entry which is preliminary data.</text>
</comment>
<dbReference type="Proteomes" id="UP000231259">
    <property type="component" value="Unassembled WGS sequence"/>
</dbReference>
<comment type="pathway">
    <text evidence="5 8">Amino-acid biosynthesis; L-lysine biosynthesis via DAP pathway; L-lysine from DL-2,6-diaminopimelate: step 1/1.</text>
</comment>
<dbReference type="Gene3D" id="3.20.20.10">
    <property type="entry name" value="Alanine racemase"/>
    <property type="match status" value="1"/>
</dbReference>
<feature type="binding site" evidence="5">
    <location>
        <position position="314"/>
    </location>
    <ligand>
        <name>substrate</name>
    </ligand>
</feature>
<feature type="binding site" evidence="5">
    <location>
        <begin position="275"/>
        <end position="278"/>
    </location>
    <ligand>
        <name>pyridoxal 5'-phosphate</name>
        <dbReference type="ChEBI" id="CHEBI:597326"/>
    </ligand>
</feature>
<evidence type="ECO:0000256" key="5">
    <source>
        <dbReference type="HAMAP-Rule" id="MF_02120"/>
    </source>
</evidence>
<comment type="catalytic activity">
    <reaction evidence="5 8">
        <text>meso-2,6-diaminopimelate + H(+) = L-lysine + CO2</text>
        <dbReference type="Rhea" id="RHEA:15101"/>
        <dbReference type="ChEBI" id="CHEBI:15378"/>
        <dbReference type="ChEBI" id="CHEBI:16526"/>
        <dbReference type="ChEBI" id="CHEBI:32551"/>
        <dbReference type="ChEBI" id="CHEBI:57791"/>
        <dbReference type="EC" id="4.1.1.20"/>
    </reaction>
</comment>
<proteinExistence type="inferred from homology"/>
<dbReference type="PANTHER" id="PTHR43727">
    <property type="entry name" value="DIAMINOPIMELATE DECARBOXYLASE"/>
    <property type="match status" value="1"/>
</dbReference>
<feature type="binding site" evidence="5">
    <location>
        <position position="239"/>
    </location>
    <ligand>
        <name>pyridoxal 5'-phosphate</name>
        <dbReference type="ChEBI" id="CHEBI:597326"/>
    </ligand>
</feature>
<feature type="binding site" evidence="5">
    <location>
        <position position="318"/>
    </location>
    <ligand>
        <name>substrate</name>
    </ligand>
</feature>
<dbReference type="InterPro" id="IPR022644">
    <property type="entry name" value="De-COase2_N"/>
</dbReference>
<dbReference type="AlphaFoldDB" id="A0A2G8R9Q6"/>
<evidence type="ECO:0000256" key="8">
    <source>
        <dbReference type="RuleBase" id="RU003738"/>
    </source>
</evidence>